<dbReference type="GO" id="GO:0000156">
    <property type="term" value="F:phosphorelay response regulator activity"/>
    <property type="evidence" value="ECO:0007669"/>
    <property type="project" value="InterPro"/>
</dbReference>
<dbReference type="GO" id="GO:0003677">
    <property type="term" value="F:DNA binding"/>
    <property type="evidence" value="ECO:0007669"/>
    <property type="project" value="InterPro"/>
</dbReference>
<dbReference type="InterPro" id="IPR046947">
    <property type="entry name" value="LytR-like"/>
</dbReference>
<dbReference type="AlphaFoldDB" id="A0A512NT53"/>
<gene>
    <name evidence="3" type="ORF">RSO01_93040</name>
</gene>
<dbReference type="OrthoDB" id="9781059at2"/>
<dbReference type="PANTHER" id="PTHR37299:SF1">
    <property type="entry name" value="STAGE 0 SPORULATION PROTEIN A HOMOLOG"/>
    <property type="match status" value="1"/>
</dbReference>
<evidence type="ECO:0000313" key="4">
    <source>
        <dbReference type="Proteomes" id="UP000321058"/>
    </source>
</evidence>
<evidence type="ECO:0000259" key="2">
    <source>
        <dbReference type="PROSITE" id="PS50930"/>
    </source>
</evidence>
<dbReference type="RefSeq" id="WP_147157397.1">
    <property type="nucleotide sequence ID" value="NZ_BKAJ01000316.1"/>
</dbReference>
<keyword evidence="1" id="KW-0472">Membrane</keyword>
<accession>A0A512NT53</accession>
<feature type="transmembrane region" description="Helical" evidence="1">
    <location>
        <begin position="9"/>
        <end position="27"/>
    </location>
</feature>
<proteinExistence type="predicted"/>
<dbReference type="Gene3D" id="2.40.50.1020">
    <property type="entry name" value="LytTr DNA-binding domain"/>
    <property type="match status" value="1"/>
</dbReference>
<dbReference type="SMART" id="SM00850">
    <property type="entry name" value="LytTR"/>
    <property type="match status" value="1"/>
</dbReference>
<sequence>MTEQDRSIVWKHVAVWTVLLTVSVFAHTHVELANEARRGESVTYGRVFAIEVASHLVVAALLPVLYWMHRRWPVRGGVRNLAIHVAGLVPFSIIHTLGIAALRPLWFSGILGEDYSFPLTVDRLTFEFAKDVVNYGMLSGATELLRHLIGRPQATAAETPPPVPAPAPSSALPTVLPERFAVRKRGKEIMVEVADIDWIEAAGNYAVLHVGGETLEIRSSLTKLEGELDPKRFVRVHKSYVVNVARIAEVTPWISGDWRIRLQDGAEVNLSRRYRQRFEALVPVRS</sequence>
<keyword evidence="1" id="KW-1133">Transmembrane helix</keyword>
<dbReference type="Proteomes" id="UP000321058">
    <property type="component" value="Unassembled WGS sequence"/>
</dbReference>
<dbReference type="InterPro" id="IPR007492">
    <property type="entry name" value="LytTR_DNA-bd_dom"/>
</dbReference>
<feature type="transmembrane region" description="Helical" evidence="1">
    <location>
        <begin position="81"/>
        <end position="102"/>
    </location>
</feature>
<keyword evidence="4" id="KW-1185">Reference proteome</keyword>
<dbReference type="InterPro" id="IPR012379">
    <property type="entry name" value="LytTR_MHYE"/>
</dbReference>
<dbReference type="EMBL" id="BKAJ01000316">
    <property type="protein sequence ID" value="GEP62138.1"/>
    <property type="molecule type" value="Genomic_DNA"/>
</dbReference>
<feature type="domain" description="HTH LytTR-type" evidence="2">
    <location>
        <begin position="180"/>
        <end position="284"/>
    </location>
</feature>
<comment type="caution">
    <text evidence="3">The sequence shown here is derived from an EMBL/GenBank/DDBJ whole genome shotgun (WGS) entry which is preliminary data.</text>
</comment>
<name>A0A512NT53_9HYPH</name>
<keyword evidence="1" id="KW-0812">Transmembrane</keyword>
<evidence type="ECO:0000313" key="3">
    <source>
        <dbReference type="EMBL" id="GEP62138.1"/>
    </source>
</evidence>
<reference evidence="3 4" key="1">
    <citation type="submission" date="2019-07" db="EMBL/GenBank/DDBJ databases">
        <title>Whole genome shotgun sequence of Reyranella soli NBRC 108950.</title>
        <authorList>
            <person name="Hosoyama A."/>
            <person name="Uohara A."/>
            <person name="Ohji S."/>
            <person name="Ichikawa N."/>
        </authorList>
    </citation>
    <scope>NUCLEOTIDE SEQUENCE [LARGE SCALE GENOMIC DNA]</scope>
    <source>
        <strain evidence="3 4">NBRC 108950</strain>
    </source>
</reference>
<dbReference type="Pfam" id="PF04397">
    <property type="entry name" value="LytTR"/>
    <property type="match status" value="1"/>
</dbReference>
<dbReference type="PANTHER" id="PTHR37299">
    <property type="entry name" value="TRANSCRIPTIONAL REGULATOR-RELATED"/>
    <property type="match status" value="1"/>
</dbReference>
<organism evidence="3 4">
    <name type="scientific">Reyranella soli</name>
    <dbReference type="NCBI Taxonomy" id="1230389"/>
    <lineage>
        <taxon>Bacteria</taxon>
        <taxon>Pseudomonadati</taxon>
        <taxon>Pseudomonadota</taxon>
        <taxon>Alphaproteobacteria</taxon>
        <taxon>Hyphomicrobiales</taxon>
        <taxon>Reyranellaceae</taxon>
        <taxon>Reyranella</taxon>
    </lineage>
</organism>
<feature type="transmembrane region" description="Helical" evidence="1">
    <location>
        <begin position="47"/>
        <end position="69"/>
    </location>
</feature>
<dbReference type="PIRSF" id="PIRSF031767">
    <property type="entry name" value="MHYE_LytTR"/>
    <property type="match status" value="1"/>
</dbReference>
<evidence type="ECO:0000256" key="1">
    <source>
        <dbReference type="SAM" id="Phobius"/>
    </source>
</evidence>
<protein>
    <recommendedName>
        <fullName evidence="2">HTH LytTR-type domain-containing protein</fullName>
    </recommendedName>
</protein>
<dbReference type="PROSITE" id="PS50930">
    <property type="entry name" value="HTH_LYTTR"/>
    <property type="match status" value="1"/>
</dbReference>